<feature type="region of interest" description="Disordered" evidence="1">
    <location>
        <begin position="60"/>
        <end position="189"/>
    </location>
</feature>
<name>A0A2U0SJG5_9SPHN</name>
<dbReference type="EMBL" id="QENQ01000001">
    <property type="protein sequence ID" value="PVX31491.1"/>
    <property type="molecule type" value="Genomic_DNA"/>
</dbReference>
<feature type="compositionally biased region" description="Low complexity" evidence="1">
    <location>
        <begin position="172"/>
        <end position="183"/>
    </location>
</feature>
<comment type="caution">
    <text evidence="3">The sequence shown here is derived from an EMBL/GenBank/DDBJ whole genome shotgun (WGS) entry which is preliminary data.</text>
</comment>
<evidence type="ECO:0000313" key="4">
    <source>
        <dbReference type="Proteomes" id="UP000245890"/>
    </source>
</evidence>
<keyword evidence="4" id="KW-1185">Reference proteome</keyword>
<evidence type="ECO:0000256" key="2">
    <source>
        <dbReference type="SAM" id="Phobius"/>
    </source>
</evidence>
<organism evidence="3 4">
    <name type="scientific">Sphingomonas pokkalii</name>
    <dbReference type="NCBI Taxonomy" id="2175090"/>
    <lineage>
        <taxon>Bacteria</taxon>
        <taxon>Pseudomonadati</taxon>
        <taxon>Pseudomonadota</taxon>
        <taxon>Alphaproteobacteria</taxon>
        <taxon>Sphingomonadales</taxon>
        <taxon>Sphingomonadaceae</taxon>
        <taxon>Sphingomonas</taxon>
    </lineage>
</organism>
<feature type="compositionally biased region" description="Pro residues" evidence="1">
    <location>
        <begin position="124"/>
        <end position="135"/>
    </location>
</feature>
<reference evidence="3 4" key="1">
    <citation type="submission" date="2018-05" db="EMBL/GenBank/DDBJ databases">
        <title>Description of Sphingomonas pokkalii sp nov, isolated from the rhizosphere of saline tolerant pokkali rice and its draft genome analysis.</title>
        <authorList>
            <person name="Menon R."/>
            <person name="Kumari S."/>
            <person name="Rameshkumar N."/>
        </authorList>
    </citation>
    <scope>NUCLEOTIDE SEQUENCE [LARGE SCALE GENOMIC DNA]</scope>
    <source>
        <strain evidence="3 4">L3B27</strain>
    </source>
</reference>
<dbReference type="PRINTS" id="PR01217">
    <property type="entry name" value="PRICHEXTENSN"/>
</dbReference>
<keyword evidence="2" id="KW-0472">Membrane</keyword>
<feature type="transmembrane region" description="Helical" evidence="2">
    <location>
        <begin position="7"/>
        <end position="28"/>
    </location>
</feature>
<evidence type="ECO:0000313" key="3">
    <source>
        <dbReference type="EMBL" id="PVX31491.1"/>
    </source>
</evidence>
<evidence type="ECO:0000256" key="1">
    <source>
        <dbReference type="SAM" id="MobiDB-lite"/>
    </source>
</evidence>
<dbReference type="Gene3D" id="3.30.1150.10">
    <property type="match status" value="1"/>
</dbReference>
<gene>
    <name evidence="3" type="ORF">DD559_11735</name>
</gene>
<proteinExistence type="predicted"/>
<keyword evidence="2" id="KW-1133">Transmembrane helix</keyword>
<dbReference type="OrthoDB" id="7161229at2"/>
<accession>A0A2U0SJG5</accession>
<keyword evidence="2" id="KW-0812">Transmembrane</keyword>
<protein>
    <submittedName>
        <fullName evidence="3">Cell envelope biogenesis protein TolA</fullName>
    </submittedName>
</protein>
<dbReference type="Proteomes" id="UP000245890">
    <property type="component" value="Unassembled WGS sequence"/>
</dbReference>
<dbReference type="AlphaFoldDB" id="A0A2U0SJG5"/>
<sequence length="297" mass="30941">MDRSERTGLGISIVAHAAVFAALTLSFLKPPPQEPPKAIPIEISLADKVGLESTAPVVSQEELAAKKSPVEAPVEPDSAPAPAPQPQPLPKPQPAPPKPAPQPQPQPKPAPPQPQPKPAEKPQPQKPSKPSPAAKPQPQKSSTAPAQSAATGNARRPVKPTGNLDGLDFGRSNNKTKSTATNNPASKASAEEVASFRGLIARQIQPCANRQVTPGPGAERIRILVRLNFNPDGSLAGNPDITGVQGNDAGNGRYVDRVKDLAVATFKGCTPIRGLPANLYAVPGGWKSLAFSYKLPG</sequence>
<feature type="compositionally biased region" description="Pro residues" evidence="1">
    <location>
        <begin position="79"/>
        <end position="117"/>
    </location>
</feature>